<dbReference type="GO" id="GO:0000166">
    <property type="term" value="F:nucleotide binding"/>
    <property type="evidence" value="ECO:0007669"/>
    <property type="project" value="InterPro"/>
</dbReference>
<dbReference type="InterPro" id="IPR000683">
    <property type="entry name" value="Gfo/Idh/MocA-like_OxRdtase_N"/>
</dbReference>
<dbReference type="InterPro" id="IPR036291">
    <property type="entry name" value="NAD(P)-bd_dom_sf"/>
</dbReference>
<organism evidence="3 4">
    <name type="scientific">Chitinophaga parva</name>
    <dbReference type="NCBI Taxonomy" id="2169414"/>
    <lineage>
        <taxon>Bacteria</taxon>
        <taxon>Pseudomonadati</taxon>
        <taxon>Bacteroidota</taxon>
        <taxon>Chitinophagia</taxon>
        <taxon>Chitinophagales</taxon>
        <taxon>Chitinophagaceae</taxon>
        <taxon>Chitinophaga</taxon>
    </lineage>
</organism>
<feature type="domain" description="Gfo/Idh/MocA-like oxidoreductase N-terminal" evidence="2">
    <location>
        <begin position="34"/>
        <end position="148"/>
    </location>
</feature>
<keyword evidence="1" id="KW-0560">Oxidoreductase</keyword>
<dbReference type="Pfam" id="PF01408">
    <property type="entry name" value="GFO_IDH_MocA"/>
    <property type="match status" value="1"/>
</dbReference>
<reference evidence="3 4" key="1">
    <citation type="submission" date="2018-04" db="EMBL/GenBank/DDBJ databases">
        <title>Chitinophaga fuyangensis sp. nov., isolated from soil in a chemical factory.</title>
        <authorList>
            <person name="Chen K."/>
        </authorList>
    </citation>
    <scope>NUCLEOTIDE SEQUENCE [LARGE SCALE GENOMIC DNA]</scope>
    <source>
        <strain evidence="3 4">LY-1</strain>
    </source>
</reference>
<evidence type="ECO:0000256" key="1">
    <source>
        <dbReference type="ARBA" id="ARBA00023002"/>
    </source>
</evidence>
<evidence type="ECO:0000313" key="4">
    <source>
        <dbReference type="Proteomes" id="UP000244450"/>
    </source>
</evidence>
<evidence type="ECO:0000259" key="2">
    <source>
        <dbReference type="Pfam" id="PF01408"/>
    </source>
</evidence>
<dbReference type="Gene3D" id="3.30.360.10">
    <property type="entry name" value="Dihydrodipicolinate Reductase, domain 2"/>
    <property type="match status" value="1"/>
</dbReference>
<dbReference type="PANTHER" id="PTHR43818:SF11">
    <property type="entry name" value="BCDNA.GH03377"/>
    <property type="match status" value="1"/>
</dbReference>
<accession>A0A2T7BC18</accession>
<sequence>MSQYQRRAFLRQMSMLAATFSILPAGMVRAASKLRIGVIGSGAWGLQYLSLAAQHPDVSVRALCEPDADRRRQALSLCALPPDIYTHWQQLIACPHIDAVLIATPWQWHGVMALAALKAGKHVLCGTVAATTPEGHGALLRASLESGRQYITLNETDFHADQLAVGAMVKEGLFGEIHEVRTGVHCAQLPGDVYALQGASSVLSMLGVNAENPFTRLSLRREKMECLVNRKDRRGVDQLVLARQELPVMEVLTAKQQTLVLQMPHPRKSVVAIGFQLKGSEGRWLEGPRVLQRTAALPQHHWEPGRPYLEQYRNDGNVAETVFGHAIAALQAGRGTAPMVYDAIALSRLQAVARRAARQGQDAVELQAWGIV</sequence>
<proteinExistence type="predicted"/>
<evidence type="ECO:0000313" key="3">
    <source>
        <dbReference type="EMBL" id="PUZ22629.1"/>
    </source>
</evidence>
<dbReference type="PROSITE" id="PS51318">
    <property type="entry name" value="TAT"/>
    <property type="match status" value="1"/>
</dbReference>
<dbReference type="OrthoDB" id="9771072at2"/>
<keyword evidence="4" id="KW-1185">Reference proteome</keyword>
<protein>
    <recommendedName>
        <fullName evidence="2">Gfo/Idh/MocA-like oxidoreductase N-terminal domain-containing protein</fullName>
    </recommendedName>
</protein>
<dbReference type="RefSeq" id="WP_108688375.1">
    <property type="nucleotide sequence ID" value="NZ_QCYK01000003.1"/>
</dbReference>
<dbReference type="Gene3D" id="3.40.50.720">
    <property type="entry name" value="NAD(P)-binding Rossmann-like Domain"/>
    <property type="match status" value="1"/>
</dbReference>
<name>A0A2T7BC18_9BACT</name>
<dbReference type="Proteomes" id="UP000244450">
    <property type="component" value="Unassembled WGS sequence"/>
</dbReference>
<dbReference type="InterPro" id="IPR006311">
    <property type="entry name" value="TAT_signal"/>
</dbReference>
<dbReference type="PANTHER" id="PTHR43818">
    <property type="entry name" value="BCDNA.GH03377"/>
    <property type="match status" value="1"/>
</dbReference>
<dbReference type="InterPro" id="IPR050463">
    <property type="entry name" value="Gfo/Idh/MocA_oxidrdct_glycsds"/>
</dbReference>
<gene>
    <name evidence="3" type="ORF">DCC81_19540</name>
</gene>
<dbReference type="AlphaFoldDB" id="A0A2T7BC18"/>
<comment type="caution">
    <text evidence="3">The sequence shown here is derived from an EMBL/GenBank/DDBJ whole genome shotgun (WGS) entry which is preliminary data.</text>
</comment>
<dbReference type="EMBL" id="QCYK01000003">
    <property type="protein sequence ID" value="PUZ22629.1"/>
    <property type="molecule type" value="Genomic_DNA"/>
</dbReference>
<dbReference type="SUPFAM" id="SSF51735">
    <property type="entry name" value="NAD(P)-binding Rossmann-fold domains"/>
    <property type="match status" value="1"/>
</dbReference>
<dbReference type="GO" id="GO:0016491">
    <property type="term" value="F:oxidoreductase activity"/>
    <property type="evidence" value="ECO:0007669"/>
    <property type="project" value="UniProtKB-KW"/>
</dbReference>